<evidence type="ECO:0000256" key="1">
    <source>
        <dbReference type="SAM" id="MobiDB-lite"/>
    </source>
</evidence>
<dbReference type="PANTHER" id="PTHR23080">
    <property type="entry name" value="THAP DOMAIN PROTEIN"/>
    <property type="match status" value="1"/>
</dbReference>
<name>A0AAV2M827_KNICA</name>
<feature type="domain" description="Transposase Helix-turn-helix" evidence="2">
    <location>
        <begin position="152"/>
        <end position="202"/>
    </location>
</feature>
<dbReference type="EMBL" id="OZ035828">
    <property type="protein sequence ID" value="CAL1609527.1"/>
    <property type="molecule type" value="Genomic_DNA"/>
</dbReference>
<reference evidence="3 4" key="1">
    <citation type="submission" date="2024-04" db="EMBL/GenBank/DDBJ databases">
        <authorList>
            <person name="Waldvogel A.-M."/>
            <person name="Schoenle A."/>
        </authorList>
    </citation>
    <scope>NUCLEOTIDE SEQUENCE [LARGE SCALE GENOMIC DNA]</scope>
</reference>
<evidence type="ECO:0000259" key="2">
    <source>
        <dbReference type="Pfam" id="PF13613"/>
    </source>
</evidence>
<organism evidence="3 4">
    <name type="scientific">Knipowitschia caucasica</name>
    <name type="common">Caucasian dwarf goby</name>
    <name type="synonym">Pomatoschistus caucasicus</name>
    <dbReference type="NCBI Taxonomy" id="637954"/>
    <lineage>
        <taxon>Eukaryota</taxon>
        <taxon>Metazoa</taxon>
        <taxon>Chordata</taxon>
        <taxon>Craniata</taxon>
        <taxon>Vertebrata</taxon>
        <taxon>Euteleostomi</taxon>
        <taxon>Actinopterygii</taxon>
        <taxon>Neopterygii</taxon>
        <taxon>Teleostei</taxon>
        <taxon>Neoteleostei</taxon>
        <taxon>Acanthomorphata</taxon>
        <taxon>Gobiaria</taxon>
        <taxon>Gobiiformes</taxon>
        <taxon>Gobioidei</taxon>
        <taxon>Gobiidae</taxon>
        <taxon>Gobiinae</taxon>
        <taxon>Knipowitschia</taxon>
    </lineage>
</organism>
<feature type="compositionally biased region" description="Basic and acidic residues" evidence="1">
    <location>
        <begin position="16"/>
        <end position="32"/>
    </location>
</feature>
<evidence type="ECO:0000313" key="3">
    <source>
        <dbReference type="EMBL" id="CAL1609527.1"/>
    </source>
</evidence>
<dbReference type="Pfam" id="PF13613">
    <property type="entry name" value="HTH_Tnp_4"/>
    <property type="match status" value="1"/>
</dbReference>
<feature type="compositionally biased region" description="Polar residues" evidence="1">
    <location>
        <begin position="1"/>
        <end position="12"/>
    </location>
</feature>
<protein>
    <recommendedName>
        <fullName evidence="2">Transposase Helix-turn-helix domain-containing protein</fullName>
    </recommendedName>
</protein>
<accession>A0AAV2M827</accession>
<dbReference type="Proteomes" id="UP001497482">
    <property type="component" value="Chromosome 6"/>
</dbReference>
<gene>
    <name evidence="3" type="ORF">KC01_LOCUS36248</name>
</gene>
<dbReference type="AlphaFoldDB" id="A0AAV2M827"/>
<sequence>MGPVSTSPTKTRSSQKRFERAKGRTEKRKRSEAAAALLSLQKQDTPVTDEVTTSDTGEANDSETDVATASSEQSTDPQPDDTLLMKQMREELQRLTTETMLLKEKLKGMVLTPDTLRGNDAKVKHYTGVTYDILMTLYRFVEASIPHSASSRLTKFEKLMMVLMKLRLNLSQQDLGDRFKVSTSCVSNVFLGVVHVLFIRMRGFILWPDREDLQMSMPMEFRKNFACLTSCTQPHTR</sequence>
<feature type="compositionally biased region" description="Polar residues" evidence="1">
    <location>
        <begin position="65"/>
        <end position="77"/>
    </location>
</feature>
<keyword evidence="4" id="KW-1185">Reference proteome</keyword>
<proteinExistence type="predicted"/>
<evidence type="ECO:0000313" key="4">
    <source>
        <dbReference type="Proteomes" id="UP001497482"/>
    </source>
</evidence>
<feature type="region of interest" description="Disordered" evidence="1">
    <location>
        <begin position="1"/>
        <end position="81"/>
    </location>
</feature>
<dbReference type="InterPro" id="IPR027805">
    <property type="entry name" value="Transposase_HTH_dom"/>
</dbReference>
<feature type="compositionally biased region" description="Polar residues" evidence="1">
    <location>
        <begin position="40"/>
        <end position="57"/>
    </location>
</feature>